<dbReference type="Pfam" id="PF11104">
    <property type="entry name" value="PilM_2"/>
    <property type="match status" value="1"/>
</dbReference>
<dbReference type="Proteomes" id="UP000185746">
    <property type="component" value="Chromosome"/>
</dbReference>
<reference evidence="1 2" key="1">
    <citation type="submission" date="2016-09" db="EMBL/GenBank/DDBJ databases">
        <title>Complete genome sequence of the Lysinibacillus sphaericus LMG 22257, a specie of Bacillus with ureolytic activity that can effectively biodeposit calcium carbonate.</title>
        <authorList>
            <person name="Yan W."/>
        </authorList>
    </citation>
    <scope>NUCLEOTIDE SEQUENCE [LARGE SCALE GENOMIC DNA]</scope>
    <source>
        <strain evidence="1 2">LMG 22257</strain>
    </source>
</reference>
<organism evidence="1 2">
    <name type="scientific">Sporosarcina ureilytica</name>
    <dbReference type="NCBI Taxonomy" id="298596"/>
    <lineage>
        <taxon>Bacteria</taxon>
        <taxon>Bacillati</taxon>
        <taxon>Bacillota</taxon>
        <taxon>Bacilli</taxon>
        <taxon>Bacillales</taxon>
        <taxon>Caryophanaceae</taxon>
        <taxon>Sporosarcina</taxon>
    </lineage>
</organism>
<evidence type="ECO:0000313" key="1">
    <source>
        <dbReference type="EMBL" id="AOV07600.1"/>
    </source>
</evidence>
<dbReference type="Gene3D" id="3.30.1490.300">
    <property type="match status" value="1"/>
</dbReference>
<keyword evidence="2" id="KW-1185">Reference proteome</keyword>
<name>A0A1D8JFV6_9BACL</name>
<dbReference type="EMBL" id="CP017560">
    <property type="protein sequence ID" value="AOV07600.1"/>
    <property type="molecule type" value="Genomic_DNA"/>
</dbReference>
<dbReference type="RefSeq" id="WP_075527732.1">
    <property type="nucleotide sequence ID" value="NZ_CP017560.1"/>
</dbReference>
<proteinExistence type="predicted"/>
<evidence type="ECO:0000313" key="2">
    <source>
        <dbReference type="Proteomes" id="UP000185746"/>
    </source>
</evidence>
<evidence type="ECO:0008006" key="3">
    <source>
        <dbReference type="Google" id="ProtNLM"/>
    </source>
</evidence>
<dbReference type="KEGG" id="surl:BI350_08675"/>
<gene>
    <name evidence="1" type="ORF">BI350_08675</name>
</gene>
<accession>A0A1D8JFV6</accession>
<dbReference type="AlphaFoldDB" id="A0A1D8JFV6"/>
<dbReference type="Gene3D" id="3.30.420.40">
    <property type="match status" value="2"/>
</dbReference>
<sequence>MFTFKKKKRTVSIELTDFYIRALSFTEGDLLESLLFEHPLPADLVEEEVVQDEMAFYELIKTLVKEWSIAKHELRFFVPDHAILMRTIEHPGKLSTEAIKEFVEMELGSTIHLPFEQPLIDVYDPNPNDQAATLFAAPSEDVVQLMRLYEDVQLEPAILDIRALCNIRFLQEIRLFGNDKTYLIAEWSVNAVSVCIYSGGNVDFLRYQPLETQNRDWRYLTTESGEHTYVYEGDIRDYHMPLTDQTMELERILNFYQFSLHKGEKAVDELIMMGDNPEMDFIIEQITSMLDLPIQVVNDEMMRQHFPAFKAEHAALIGLSLRGDSLHGA</sequence>
<dbReference type="InterPro" id="IPR005883">
    <property type="entry name" value="PilM"/>
</dbReference>
<protein>
    <recommendedName>
        <fullName evidence="3">Pilus assembly protein PilM</fullName>
    </recommendedName>
</protein>